<evidence type="ECO:0000256" key="6">
    <source>
        <dbReference type="ARBA" id="ARBA00022840"/>
    </source>
</evidence>
<reference evidence="10 11" key="1">
    <citation type="journal article" date="2021" name="Nat. Commun.">
        <title>Genetic determinants of endophytism in the Arabidopsis root mycobiome.</title>
        <authorList>
            <person name="Mesny F."/>
            <person name="Miyauchi S."/>
            <person name="Thiergart T."/>
            <person name="Pickel B."/>
            <person name="Atanasova L."/>
            <person name="Karlsson M."/>
            <person name="Huettel B."/>
            <person name="Barry K.W."/>
            <person name="Haridas S."/>
            <person name="Chen C."/>
            <person name="Bauer D."/>
            <person name="Andreopoulos W."/>
            <person name="Pangilinan J."/>
            <person name="LaButti K."/>
            <person name="Riley R."/>
            <person name="Lipzen A."/>
            <person name="Clum A."/>
            <person name="Drula E."/>
            <person name="Henrissat B."/>
            <person name="Kohler A."/>
            <person name="Grigoriev I.V."/>
            <person name="Martin F.M."/>
            <person name="Hacquard S."/>
        </authorList>
    </citation>
    <scope>NUCLEOTIDE SEQUENCE [LARGE SCALE GENOMIC DNA]</scope>
    <source>
        <strain evidence="10 11">MPI-CAGE-CH-0241</strain>
    </source>
</reference>
<evidence type="ECO:0000259" key="9">
    <source>
        <dbReference type="PROSITE" id="PS50011"/>
    </source>
</evidence>
<organism evidence="10 11">
    <name type="scientific">Thelonectria olida</name>
    <dbReference type="NCBI Taxonomy" id="1576542"/>
    <lineage>
        <taxon>Eukaryota</taxon>
        <taxon>Fungi</taxon>
        <taxon>Dikarya</taxon>
        <taxon>Ascomycota</taxon>
        <taxon>Pezizomycotina</taxon>
        <taxon>Sordariomycetes</taxon>
        <taxon>Hypocreomycetidae</taxon>
        <taxon>Hypocreales</taxon>
        <taxon>Nectriaceae</taxon>
        <taxon>Thelonectria</taxon>
    </lineage>
</organism>
<dbReference type="SMART" id="SM00220">
    <property type="entry name" value="S_TKc"/>
    <property type="match status" value="1"/>
</dbReference>
<dbReference type="EMBL" id="JAGPYM010000009">
    <property type="protein sequence ID" value="KAH6890491.1"/>
    <property type="molecule type" value="Genomic_DNA"/>
</dbReference>
<dbReference type="OrthoDB" id="4062651at2759"/>
<dbReference type="Gene3D" id="1.10.510.10">
    <property type="entry name" value="Transferase(Phosphotransferase) domain 1"/>
    <property type="match status" value="1"/>
</dbReference>
<keyword evidence="6" id="KW-0067">ATP-binding</keyword>
<dbReference type="GO" id="GO:0004674">
    <property type="term" value="F:protein serine/threonine kinase activity"/>
    <property type="evidence" value="ECO:0007669"/>
    <property type="project" value="UniProtKB-KW"/>
</dbReference>
<keyword evidence="5 10" id="KW-0418">Kinase</keyword>
<dbReference type="EC" id="2.7.11.1" evidence="1"/>
<keyword evidence="11" id="KW-1185">Reference proteome</keyword>
<dbReference type="GO" id="GO:0005524">
    <property type="term" value="F:ATP binding"/>
    <property type="evidence" value="ECO:0007669"/>
    <property type="project" value="UniProtKB-KW"/>
</dbReference>
<evidence type="ECO:0000313" key="11">
    <source>
        <dbReference type="Proteomes" id="UP000777438"/>
    </source>
</evidence>
<feature type="domain" description="Protein kinase" evidence="9">
    <location>
        <begin position="116"/>
        <end position="359"/>
    </location>
</feature>
<dbReference type="PROSITE" id="PS50011">
    <property type="entry name" value="PROTEIN_KINASE_DOM"/>
    <property type="match status" value="1"/>
</dbReference>
<comment type="catalytic activity">
    <reaction evidence="7">
        <text>L-threonyl-[protein] + ATP = O-phospho-L-threonyl-[protein] + ADP + H(+)</text>
        <dbReference type="Rhea" id="RHEA:46608"/>
        <dbReference type="Rhea" id="RHEA-COMP:11060"/>
        <dbReference type="Rhea" id="RHEA-COMP:11605"/>
        <dbReference type="ChEBI" id="CHEBI:15378"/>
        <dbReference type="ChEBI" id="CHEBI:30013"/>
        <dbReference type="ChEBI" id="CHEBI:30616"/>
        <dbReference type="ChEBI" id="CHEBI:61977"/>
        <dbReference type="ChEBI" id="CHEBI:456216"/>
        <dbReference type="EC" id="2.7.11.1"/>
    </reaction>
</comment>
<evidence type="ECO:0000256" key="3">
    <source>
        <dbReference type="ARBA" id="ARBA00022679"/>
    </source>
</evidence>
<evidence type="ECO:0000256" key="8">
    <source>
        <dbReference type="ARBA" id="ARBA00048679"/>
    </source>
</evidence>
<dbReference type="SUPFAM" id="SSF56112">
    <property type="entry name" value="Protein kinase-like (PK-like)"/>
    <property type="match status" value="1"/>
</dbReference>
<dbReference type="Pfam" id="PF00069">
    <property type="entry name" value="Pkinase"/>
    <property type="match status" value="1"/>
</dbReference>
<protein>
    <recommendedName>
        <fullName evidence="1">non-specific serine/threonine protein kinase</fullName>
        <ecNumber evidence="1">2.7.11.1</ecNumber>
    </recommendedName>
</protein>
<evidence type="ECO:0000256" key="1">
    <source>
        <dbReference type="ARBA" id="ARBA00012513"/>
    </source>
</evidence>
<proteinExistence type="predicted"/>
<accession>A0A9P8W7X2</accession>
<dbReference type="PANTHER" id="PTHR43895">
    <property type="entry name" value="CALCIUM/CALMODULIN-DEPENDENT PROTEIN KINASE KINASE-RELATED"/>
    <property type="match status" value="1"/>
</dbReference>
<evidence type="ECO:0000313" key="10">
    <source>
        <dbReference type="EMBL" id="KAH6890491.1"/>
    </source>
</evidence>
<evidence type="ECO:0000256" key="2">
    <source>
        <dbReference type="ARBA" id="ARBA00022527"/>
    </source>
</evidence>
<evidence type="ECO:0000256" key="7">
    <source>
        <dbReference type="ARBA" id="ARBA00047899"/>
    </source>
</evidence>
<keyword evidence="4" id="KW-0547">Nucleotide-binding</keyword>
<dbReference type="InterPro" id="IPR000719">
    <property type="entry name" value="Prot_kinase_dom"/>
</dbReference>
<dbReference type="PANTHER" id="PTHR43895:SF32">
    <property type="entry name" value="SERINE_THREONINE-PROTEIN KINASE CHK1"/>
    <property type="match status" value="1"/>
</dbReference>
<evidence type="ECO:0000256" key="5">
    <source>
        <dbReference type="ARBA" id="ARBA00022777"/>
    </source>
</evidence>
<keyword evidence="2" id="KW-0723">Serine/threonine-protein kinase</keyword>
<dbReference type="GO" id="GO:0007165">
    <property type="term" value="P:signal transduction"/>
    <property type="evidence" value="ECO:0007669"/>
    <property type="project" value="TreeGrafter"/>
</dbReference>
<gene>
    <name evidence="10" type="ORF">B0T10DRAFT_605977</name>
</gene>
<sequence length="429" mass="49930">MIKDDEKYWSPSGAITPGGPSIWHIIVHDQRRLISVKMDQEQDSEDAALAYLKKSIKKIPFDAVQAYFSLEGKLISTSTDPKDDDTYCIYYPSVDELQSVNNTNTQKFQTIVRSELEEVDRLGPDVDLVTYPISSKGHGNKFVFKYYYLIQFKDWIWDEMNILIRLPQHPNLVPFDKVVVDELTGRVVGFTVKHISGGTLEENPYRTFKLKYLRQLLDVVDYLNLKHGISHQDVVPRNLLIDENTDSLVLFDFNYSARIGMRPPHSRKDLYTTRTYAEERNDVKGVWFAMYEIITFDCSFSQNGLYEQDLDAIERKEWKKHPKASLDRPVSEFRSVLDEWTKKRRMGKQLKIFTEAPWYIDWPFMAEPTPTVIKSHNPDGSDNVLKIVNYTQPRALERKRGNPVINWQRPPVDKLKKGVRLLATGETIK</sequence>
<dbReference type="AlphaFoldDB" id="A0A9P8W7X2"/>
<dbReference type="Proteomes" id="UP000777438">
    <property type="component" value="Unassembled WGS sequence"/>
</dbReference>
<dbReference type="InterPro" id="IPR011009">
    <property type="entry name" value="Kinase-like_dom_sf"/>
</dbReference>
<evidence type="ECO:0000256" key="4">
    <source>
        <dbReference type="ARBA" id="ARBA00022741"/>
    </source>
</evidence>
<name>A0A9P8W7X2_9HYPO</name>
<comment type="caution">
    <text evidence="10">The sequence shown here is derived from an EMBL/GenBank/DDBJ whole genome shotgun (WGS) entry which is preliminary data.</text>
</comment>
<comment type="catalytic activity">
    <reaction evidence="8">
        <text>L-seryl-[protein] + ATP = O-phospho-L-seryl-[protein] + ADP + H(+)</text>
        <dbReference type="Rhea" id="RHEA:17989"/>
        <dbReference type="Rhea" id="RHEA-COMP:9863"/>
        <dbReference type="Rhea" id="RHEA-COMP:11604"/>
        <dbReference type="ChEBI" id="CHEBI:15378"/>
        <dbReference type="ChEBI" id="CHEBI:29999"/>
        <dbReference type="ChEBI" id="CHEBI:30616"/>
        <dbReference type="ChEBI" id="CHEBI:83421"/>
        <dbReference type="ChEBI" id="CHEBI:456216"/>
        <dbReference type="EC" id="2.7.11.1"/>
    </reaction>
</comment>
<keyword evidence="3" id="KW-0808">Transferase</keyword>